<protein>
    <submittedName>
        <fullName evidence="4">Nucleotide-binding universal stress UspA family protein</fullName>
    </submittedName>
</protein>
<dbReference type="AlphaFoldDB" id="A0A542ZI71"/>
<evidence type="ECO:0000256" key="1">
    <source>
        <dbReference type="ARBA" id="ARBA00008791"/>
    </source>
</evidence>
<comment type="caution">
    <text evidence="4">The sequence shown here is derived from an EMBL/GenBank/DDBJ whole genome shotgun (WGS) entry which is preliminary data.</text>
</comment>
<keyword evidence="5" id="KW-1185">Reference proteome</keyword>
<proteinExistence type="inferred from homology"/>
<dbReference type="InterPro" id="IPR014729">
    <property type="entry name" value="Rossmann-like_a/b/a_fold"/>
</dbReference>
<dbReference type="PANTHER" id="PTHR46268:SF6">
    <property type="entry name" value="UNIVERSAL STRESS PROTEIN UP12"/>
    <property type="match status" value="1"/>
</dbReference>
<dbReference type="SUPFAM" id="SSF52402">
    <property type="entry name" value="Adenine nucleotide alpha hydrolases-like"/>
    <property type="match status" value="2"/>
</dbReference>
<dbReference type="Gene3D" id="3.40.50.620">
    <property type="entry name" value="HUPs"/>
    <property type="match status" value="2"/>
</dbReference>
<evidence type="ECO:0000256" key="2">
    <source>
        <dbReference type="SAM" id="MobiDB-lite"/>
    </source>
</evidence>
<organism evidence="4 5">
    <name type="scientific">Oryzihumus leptocrescens</name>
    <dbReference type="NCBI Taxonomy" id="297536"/>
    <lineage>
        <taxon>Bacteria</taxon>
        <taxon>Bacillati</taxon>
        <taxon>Actinomycetota</taxon>
        <taxon>Actinomycetes</taxon>
        <taxon>Micrococcales</taxon>
        <taxon>Intrasporangiaceae</taxon>
        <taxon>Oryzihumus</taxon>
    </lineage>
</organism>
<comment type="similarity">
    <text evidence="1">Belongs to the universal stress protein A family.</text>
</comment>
<dbReference type="PANTHER" id="PTHR46268">
    <property type="entry name" value="STRESS RESPONSE PROTEIN NHAX"/>
    <property type="match status" value="1"/>
</dbReference>
<dbReference type="InterPro" id="IPR006015">
    <property type="entry name" value="Universal_stress_UspA"/>
</dbReference>
<evidence type="ECO:0000313" key="4">
    <source>
        <dbReference type="EMBL" id="TQL59989.1"/>
    </source>
</evidence>
<accession>A0A542ZI71</accession>
<feature type="domain" description="UspA" evidence="3">
    <location>
        <begin position="162"/>
        <end position="285"/>
    </location>
</feature>
<dbReference type="PROSITE" id="PS51257">
    <property type="entry name" value="PROKAR_LIPOPROTEIN"/>
    <property type="match status" value="1"/>
</dbReference>
<dbReference type="OrthoDB" id="4868326at2"/>
<dbReference type="Proteomes" id="UP000319514">
    <property type="component" value="Unassembled WGS sequence"/>
</dbReference>
<dbReference type="InterPro" id="IPR006016">
    <property type="entry name" value="UspA"/>
</dbReference>
<feature type="region of interest" description="Disordered" evidence="2">
    <location>
        <begin position="287"/>
        <end position="309"/>
    </location>
</feature>
<evidence type="ECO:0000313" key="5">
    <source>
        <dbReference type="Proteomes" id="UP000319514"/>
    </source>
</evidence>
<sequence>MKPDVNLPGTVVVGCDGSWHSRQAVRVAAREAARRGVGLLLLSVAEPLSAGPDQLQLLVRAADDAMSDAMAVAEQALTLVVDIDPTLPTQVVIAPELGAPEAAAAAAGAGLLVLGRHGVHGQLAFSIGSTSAELARLFDCPVMVATDAPTRPLPQDAEPSVVLVGLDAGRDCARIFTVAAQEAAARGSRLVAVHALAPGTGRARADLAAGWRRVHEAMRSVTLPEGVPSRLVITRDDPVTALLMRARAGDLLVVGTKAGGRLAGLVAGSVSRGVLDAMPCDVLVVTPPRPGSGDDRGLALAGQEPAQRP</sequence>
<gene>
    <name evidence="4" type="ORF">FB474_1364</name>
</gene>
<reference evidence="4 5" key="1">
    <citation type="submission" date="2019-06" db="EMBL/GenBank/DDBJ databases">
        <title>Sequencing the genomes of 1000 actinobacteria strains.</title>
        <authorList>
            <person name="Klenk H.-P."/>
        </authorList>
    </citation>
    <scope>NUCLEOTIDE SEQUENCE [LARGE SCALE GENOMIC DNA]</scope>
    <source>
        <strain evidence="4 5">DSM 18082</strain>
    </source>
</reference>
<dbReference type="EMBL" id="VFOQ01000001">
    <property type="protein sequence ID" value="TQL59989.1"/>
    <property type="molecule type" value="Genomic_DNA"/>
</dbReference>
<dbReference type="PRINTS" id="PR01438">
    <property type="entry name" value="UNVRSLSTRESS"/>
</dbReference>
<name>A0A542ZI71_9MICO</name>
<dbReference type="Pfam" id="PF00582">
    <property type="entry name" value="Usp"/>
    <property type="match status" value="2"/>
</dbReference>
<evidence type="ECO:0000259" key="3">
    <source>
        <dbReference type="Pfam" id="PF00582"/>
    </source>
</evidence>
<feature type="domain" description="UspA" evidence="3">
    <location>
        <begin position="10"/>
        <end position="144"/>
    </location>
</feature>